<dbReference type="RefSeq" id="XP_060300276.1">
    <property type="nucleotide sequence ID" value="XM_060447870.1"/>
</dbReference>
<reference evidence="2" key="1">
    <citation type="submission" date="2023-06" db="EMBL/GenBank/DDBJ databases">
        <title>Genome-scale phylogeny and comparative genomics of the fungal order Sordariales.</title>
        <authorList>
            <consortium name="Lawrence Berkeley National Laboratory"/>
            <person name="Hensen N."/>
            <person name="Bonometti L."/>
            <person name="Westerberg I."/>
            <person name="Brannstrom I.O."/>
            <person name="Guillou S."/>
            <person name="Cros-Aarteil S."/>
            <person name="Calhoun S."/>
            <person name="Haridas S."/>
            <person name="Kuo A."/>
            <person name="Mondo S."/>
            <person name="Pangilinan J."/>
            <person name="Riley R."/>
            <person name="LaButti K."/>
            <person name="Andreopoulos B."/>
            <person name="Lipzen A."/>
            <person name="Chen C."/>
            <person name="Yanf M."/>
            <person name="Daum C."/>
            <person name="Ng V."/>
            <person name="Clum A."/>
            <person name="Steindorff A."/>
            <person name="Ohm R."/>
            <person name="Martin F."/>
            <person name="Silar P."/>
            <person name="Natvig D."/>
            <person name="Lalanne C."/>
            <person name="Gautier V."/>
            <person name="Ament-velasquez S.L."/>
            <person name="Kruys A."/>
            <person name="Hutchinson M.I."/>
            <person name="Powell A.J."/>
            <person name="Barry K."/>
            <person name="Miller A.N."/>
            <person name="Grigoriev I.V."/>
            <person name="Debuchy R."/>
            <person name="Gladieux P."/>
            <person name="Thoren M.H."/>
            <person name="Johannesson H."/>
        </authorList>
    </citation>
    <scope>NUCLEOTIDE SEQUENCE</scope>
    <source>
        <strain evidence="2">SMH2392-1A</strain>
    </source>
</reference>
<dbReference type="GeneID" id="85331140"/>
<comment type="caution">
    <text evidence="2">The sequence shown here is derived from an EMBL/GenBank/DDBJ whole genome shotgun (WGS) entry which is preliminary data.</text>
</comment>
<sequence length="312" mass="34191">MAPQTSTRLLAPVETWPAMPSLSTTRLSSNLLGSKQHITARLLSPAQEQWKEVTACRAIPSEKNSMPIVLQAKPCYQKKTGATTVSTGANGARCSQQGRGSPGAQNNAEQRRADAAVPLVSTSASVEQFDWARVDWDLVAKAVDEDLARTRLEHQNEIQKEVDPDGFIDWDQAAPPTTMATVEEDSMKRHHLQEKDCRGANPTWRYAMHKRRNQGELSDCMLYTGTGTDTDSGTDSNTDSESLPAVPPLSEQAKFRPGHFSYRDLSNPGSQSEGPGIMLDTLFSDWHDDNDPSLAVTQSEGPGTMLDTIFCE</sequence>
<dbReference type="AlphaFoldDB" id="A0AA40B495"/>
<evidence type="ECO:0000313" key="2">
    <source>
        <dbReference type="EMBL" id="KAK0727421.1"/>
    </source>
</evidence>
<feature type="compositionally biased region" description="Polar residues" evidence="1">
    <location>
        <begin position="88"/>
        <end position="108"/>
    </location>
</feature>
<evidence type="ECO:0000256" key="1">
    <source>
        <dbReference type="SAM" id="MobiDB-lite"/>
    </source>
</evidence>
<feature type="region of interest" description="Disordered" evidence="1">
    <location>
        <begin position="226"/>
        <end position="246"/>
    </location>
</feature>
<protein>
    <submittedName>
        <fullName evidence="2">Uncharacterized protein</fullName>
    </submittedName>
</protein>
<accession>A0AA40B495</accession>
<organism evidence="2 3">
    <name type="scientific">Lasiosphaeria miniovina</name>
    <dbReference type="NCBI Taxonomy" id="1954250"/>
    <lineage>
        <taxon>Eukaryota</taxon>
        <taxon>Fungi</taxon>
        <taxon>Dikarya</taxon>
        <taxon>Ascomycota</taxon>
        <taxon>Pezizomycotina</taxon>
        <taxon>Sordariomycetes</taxon>
        <taxon>Sordariomycetidae</taxon>
        <taxon>Sordariales</taxon>
        <taxon>Lasiosphaeriaceae</taxon>
        <taxon>Lasiosphaeria</taxon>
    </lineage>
</organism>
<gene>
    <name evidence="2" type="ORF">B0T26DRAFT_868728</name>
</gene>
<dbReference type="EMBL" id="JAUIRO010000002">
    <property type="protein sequence ID" value="KAK0727421.1"/>
    <property type="molecule type" value="Genomic_DNA"/>
</dbReference>
<proteinExistence type="predicted"/>
<feature type="region of interest" description="Disordered" evidence="1">
    <location>
        <begin position="88"/>
        <end position="111"/>
    </location>
</feature>
<name>A0AA40B495_9PEZI</name>
<keyword evidence="3" id="KW-1185">Reference proteome</keyword>
<evidence type="ECO:0000313" key="3">
    <source>
        <dbReference type="Proteomes" id="UP001172101"/>
    </source>
</evidence>
<dbReference type="Proteomes" id="UP001172101">
    <property type="component" value="Unassembled WGS sequence"/>
</dbReference>
<feature type="compositionally biased region" description="Low complexity" evidence="1">
    <location>
        <begin position="226"/>
        <end position="240"/>
    </location>
</feature>